<dbReference type="PANTHER" id="PTHR31988:SF15">
    <property type="entry name" value="ESTERASE, PUTATIVE (DUF303)-RELATED"/>
    <property type="match status" value="1"/>
</dbReference>
<dbReference type="Pfam" id="PF03629">
    <property type="entry name" value="SASA"/>
    <property type="match status" value="1"/>
</dbReference>
<name>A0AAV8BVX4_9POAL</name>
<keyword evidence="2" id="KW-0812">Transmembrane</keyword>
<dbReference type="InterPro" id="IPR036514">
    <property type="entry name" value="SGNH_hydro_sf"/>
</dbReference>
<evidence type="ECO:0000256" key="2">
    <source>
        <dbReference type="SAM" id="Phobius"/>
    </source>
</evidence>
<keyword evidence="2" id="KW-1133">Transmembrane helix</keyword>
<accession>A0AAV8BVX4</accession>
<dbReference type="InterPro" id="IPR052940">
    <property type="entry name" value="Carb_Esterase_6"/>
</dbReference>
<feature type="transmembrane region" description="Helical" evidence="2">
    <location>
        <begin position="29"/>
        <end position="49"/>
    </location>
</feature>
<dbReference type="EMBL" id="JAMFTS010000005">
    <property type="protein sequence ID" value="KAJ4747284.1"/>
    <property type="molecule type" value="Genomic_DNA"/>
</dbReference>
<gene>
    <name evidence="4" type="ORF">LUZ62_081689</name>
</gene>
<sequence>MQKLRVNKQNWRFLAPEQRGKGKRDMRQLIPALFLFSSLFLLFTFFSIYPLPLSLPFPFSALFPPPHAGAYKLVFILAGQSNMAGRGPLYSDSDPYDQYSPHLSVLRLNRWLHWETAREPMHYDIDVNKTCGVGPGLVFAKSVLQKVHYSYGEVVIGLVPCAVGGTKIEKWTKGLGLYDSAVKRAKAAVEAKRGGGRIEALLWYQGETDTVNFDDAEVYAEKMETLIRNFRADLGLPHLPVIQVALASGEGNYTGKVRAAQKGIQLHNVRTVDAYGLPLLNDNLHLNTEAQIRLGHMLAQSYLSLLDELNSTPQP</sequence>
<dbReference type="Proteomes" id="UP001140206">
    <property type="component" value="Chromosome 5"/>
</dbReference>
<dbReference type="SUPFAM" id="SSF52266">
    <property type="entry name" value="SGNH hydrolase"/>
    <property type="match status" value="1"/>
</dbReference>
<dbReference type="Gene3D" id="3.40.50.1110">
    <property type="entry name" value="SGNH hydrolase"/>
    <property type="match status" value="1"/>
</dbReference>
<reference evidence="4" key="1">
    <citation type="submission" date="2022-08" db="EMBL/GenBank/DDBJ databases">
        <authorList>
            <person name="Marques A."/>
        </authorList>
    </citation>
    <scope>NUCLEOTIDE SEQUENCE</scope>
    <source>
        <strain evidence="4">RhyPub2mFocal</strain>
        <tissue evidence="4">Leaves</tissue>
    </source>
</reference>
<evidence type="ECO:0000256" key="1">
    <source>
        <dbReference type="ARBA" id="ARBA00022801"/>
    </source>
</evidence>
<dbReference type="AlphaFoldDB" id="A0AAV8BVX4"/>
<keyword evidence="5" id="KW-1185">Reference proteome</keyword>
<keyword evidence="1" id="KW-0378">Hydrolase</keyword>
<comment type="caution">
    <text evidence="4">The sequence shown here is derived from an EMBL/GenBank/DDBJ whole genome shotgun (WGS) entry which is preliminary data.</text>
</comment>
<evidence type="ECO:0000259" key="3">
    <source>
        <dbReference type="Pfam" id="PF03629"/>
    </source>
</evidence>
<protein>
    <recommendedName>
        <fullName evidence="3">Sialate O-acetylesterase domain-containing protein</fullName>
    </recommendedName>
</protein>
<keyword evidence="2" id="KW-0472">Membrane</keyword>
<dbReference type="InterPro" id="IPR005181">
    <property type="entry name" value="SASA"/>
</dbReference>
<feature type="domain" description="Sialate O-acetylesterase" evidence="3">
    <location>
        <begin position="73"/>
        <end position="303"/>
    </location>
</feature>
<dbReference type="GO" id="GO:0016787">
    <property type="term" value="F:hydrolase activity"/>
    <property type="evidence" value="ECO:0007669"/>
    <property type="project" value="UniProtKB-KW"/>
</dbReference>
<organism evidence="4 5">
    <name type="scientific">Rhynchospora pubera</name>
    <dbReference type="NCBI Taxonomy" id="906938"/>
    <lineage>
        <taxon>Eukaryota</taxon>
        <taxon>Viridiplantae</taxon>
        <taxon>Streptophyta</taxon>
        <taxon>Embryophyta</taxon>
        <taxon>Tracheophyta</taxon>
        <taxon>Spermatophyta</taxon>
        <taxon>Magnoliopsida</taxon>
        <taxon>Liliopsida</taxon>
        <taxon>Poales</taxon>
        <taxon>Cyperaceae</taxon>
        <taxon>Cyperoideae</taxon>
        <taxon>Rhynchosporeae</taxon>
        <taxon>Rhynchospora</taxon>
    </lineage>
</organism>
<dbReference type="PANTHER" id="PTHR31988">
    <property type="entry name" value="ESTERASE, PUTATIVE (DUF303)-RELATED"/>
    <property type="match status" value="1"/>
</dbReference>
<proteinExistence type="predicted"/>
<evidence type="ECO:0000313" key="5">
    <source>
        <dbReference type="Proteomes" id="UP001140206"/>
    </source>
</evidence>
<evidence type="ECO:0000313" key="4">
    <source>
        <dbReference type="EMBL" id="KAJ4747284.1"/>
    </source>
</evidence>